<evidence type="ECO:0000313" key="1">
    <source>
        <dbReference type="EMBL" id="MST96027.1"/>
    </source>
</evidence>
<dbReference type="AlphaFoldDB" id="A0A844FXS4"/>
<dbReference type="RefSeq" id="WP_106054858.1">
    <property type="nucleotide sequence ID" value="NZ_CALXOB010000031.1"/>
</dbReference>
<sequence>MIFNLDSLHYVARRPVWALAWRDRLRGMIGRRFEPEGIDAMIFPRCNAIHTMWMSIPIDVVFLDADAEVAGLCAGLKPWRLPVSCRRAVTVIELPAGRIAESGTEVGHHLNLNSTLSPEMIEKLRKSAILNAGNASIVPRKAGGGEE</sequence>
<dbReference type="Proteomes" id="UP000435649">
    <property type="component" value="Unassembled WGS sequence"/>
</dbReference>
<gene>
    <name evidence="1" type="ORF">FYJ85_03080</name>
</gene>
<proteinExistence type="predicted"/>
<evidence type="ECO:0000313" key="2">
    <source>
        <dbReference type="Proteomes" id="UP000435649"/>
    </source>
</evidence>
<dbReference type="Pfam" id="PF02643">
    <property type="entry name" value="DUF192"/>
    <property type="match status" value="1"/>
</dbReference>
<dbReference type="Gene3D" id="2.60.120.1140">
    <property type="entry name" value="Protein of unknown function DUF192"/>
    <property type="match status" value="1"/>
</dbReference>
<dbReference type="InterPro" id="IPR003795">
    <property type="entry name" value="DUF192"/>
</dbReference>
<reference evidence="1 2" key="1">
    <citation type="submission" date="2019-08" db="EMBL/GenBank/DDBJ databases">
        <title>In-depth cultivation of the pig gut microbiome towards novel bacterial diversity and tailored functional studies.</title>
        <authorList>
            <person name="Wylensek D."/>
            <person name="Hitch T.C.A."/>
            <person name="Clavel T."/>
        </authorList>
    </citation>
    <scope>NUCLEOTIDE SEQUENCE [LARGE SCALE GENOMIC DNA]</scope>
    <source>
        <strain evidence="1 2">BBE-744-WT-12</strain>
    </source>
</reference>
<accession>A0A844FXS4</accession>
<dbReference type="EMBL" id="VUNS01000002">
    <property type="protein sequence ID" value="MST96027.1"/>
    <property type="molecule type" value="Genomic_DNA"/>
</dbReference>
<comment type="caution">
    <text evidence="1">The sequence shown here is derived from an EMBL/GenBank/DDBJ whole genome shotgun (WGS) entry which is preliminary data.</text>
</comment>
<protein>
    <submittedName>
        <fullName evidence="1">DUF192 domain-containing protein</fullName>
    </submittedName>
</protein>
<dbReference type="InterPro" id="IPR038695">
    <property type="entry name" value="Saro_0823-like_sf"/>
</dbReference>
<keyword evidence="2" id="KW-1185">Reference proteome</keyword>
<name>A0A844FXS4_9BACT</name>
<organism evidence="1 2">
    <name type="scientific">Victivallis lenta</name>
    <dbReference type="NCBI Taxonomy" id="2606640"/>
    <lineage>
        <taxon>Bacteria</taxon>
        <taxon>Pseudomonadati</taxon>
        <taxon>Lentisphaerota</taxon>
        <taxon>Lentisphaeria</taxon>
        <taxon>Victivallales</taxon>
        <taxon>Victivallaceae</taxon>
        <taxon>Victivallis</taxon>
    </lineage>
</organism>